<reference evidence="5" key="1">
    <citation type="submission" date="2020-08" db="EMBL/GenBank/DDBJ databases">
        <authorList>
            <person name="Uke A."/>
            <person name="Chhe C."/>
            <person name="Baramee S."/>
            <person name="Kosugi A."/>
        </authorList>
    </citation>
    <scope>NUCLEOTIDE SEQUENCE</scope>
    <source>
        <strain evidence="5">DA-C8</strain>
    </source>
</reference>
<evidence type="ECO:0000256" key="2">
    <source>
        <dbReference type="ARBA" id="ARBA00023125"/>
    </source>
</evidence>
<feature type="domain" description="HTH gntR-type" evidence="4">
    <location>
        <begin position="13"/>
        <end position="81"/>
    </location>
</feature>
<evidence type="ECO:0000256" key="3">
    <source>
        <dbReference type="ARBA" id="ARBA00023163"/>
    </source>
</evidence>
<dbReference type="RefSeq" id="WP_200966252.1">
    <property type="nucleotide sequence ID" value="NZ_BMAQ01000009.1"/>
</dbReference>
<reference evidence="5" key="2">
    <citation type="journal article" date="2021" name="Data Brief">
        <title>Draft genome sequence data of the facultative, thermophilic, xylanolytic bacterium Paenibacillus sp. strain DA-C8.</title>
        <authorList>
            <person name="Chhe C."/>
            <person name="Uke A."/>
            <person name="Baramee S."/>
            <person name="Ungkulpasvich U."/>
            <person name="Tachaapaikoon C."/>
            <person name="Pason P."/>
            <person name="Waeonukul R."/>
            <person name="Ratanakhanokchai K."/>
            <person name="Kosugi A."/>
        </authorList>
    </citation>
    <scope>NUCLEOTIDE SEQUENCE</scope>
    <source>
        <strain evidence="5">DA-C8</strain>
    </source>
</reference>
<dbReference type="PANTHER" id="PTHR38445:SF9">
    <property type="entry name" value="HTH-TYPE TRANSCRIPTIONAL REPRESSOR YTRA"/>
    <property type="match status" value="1"/>
</dbReference>
<dbReference type="InterPro" id="IPR036390">
    <property type="entry name" value="WH_DNA-bd_sf"/>
</dbReference>
<dbReference type="Gene3D" id="1.10.10.10">
    <property type="entry name" value="Winged helix-like DNA-binding domain superfamily/Winged helix DNA-binding domain"/>
    <property type="match status" value="1"/>
</dbReference>
<keyword evidence="1" id="KW-0805">Transcription regulation</keyword>
<dbReference type="SMART" id="SM00345">
    <property type="entry name" value="HTH_GNTR"/>
    <property type="match status" value="1"/>
</dbReference>
<dbReference type="Pfam" id="PF00392">
    <property type="entry name" value="GntR"/>
    <property type="match status" value="1"/>
</dbReference>
<dbReference type="GO" id="GO:0003677">
    <property type="term" value="F:DNA binding"/>
    <property type="evidence" value="ECO:0007669"/>
    <property type="project" value="UniProtKB-KW"/>
</dbReference>
<comment type="caution">
    <text evidence="5">The sequence shown here is derived from an EMBL/GenBank/DDBJ whole genome shotgun (WGS) entry which is preliminary data.</text>
</comment>
<evidence type="ECO:0000259" key="4">
    <source>
        <dbReference type="PROSITE" id="PS50949"/>
    </source>
</evidence>
<organism evidence="5 6">
    <name type="scientific">Insulibacter thermoxylanivorax</name>
    <dbReference type="NCBI Taxonomy" id="2749268"/>
    <lineage>
        <taxon>Bacteria</taxon>
        <taxon>Bacillati</taxon>
        <taxon>Bacillota</taxon>
        <taxon>Bacilli</taxon>
        <taxon>Bacillales</taxon>
        <taxon>Paenibacillaceae</taxon>
        <taxon>Insulibacter</taxon>
    </lineage>
</organism>
<evidence type="ECO:0000313" key="6">
    <source>
        <dbReference type="Proteomes" id="UP000654993"/>
    </source>
</evidence>
<evidence type="ECO:0000256" key="1">
    <source>
        <dbReference type="ARBA" id="ARBA00023015"/>
    </source>
</evidence>
<dbReference type="CDD" id="cd07377">
    <property type="entry name" value="WHTH_GntR"/>
    <property type="match status" value="1"/>
</dbReference>
<dbReference type="Proteomes" id="UP000654993">
    <property type="component" value="Unassembled WGS sequence"/>
</dbReference>
<keyword evidence="3" id="KW-0804">Transcription</keyword>
<name>A0A916QC27_9BACL</name>
<proteinExistence type="predicted"/>
<keyword evidence="6" id="KW-1185">Reference proteome</keyword>
<gene>
    <name evidence="5" type="ORF">PRECH8_12870</name>
</gene>
<evidence type="ECO:0000313" key="5">
    <source>
        <dbReference type="EMBL" id="GFR37991.1"/>
    </source>
</evidence>
<dbReference type="InterPro" id="IPR036388">
    <property type="entry name" value="WH-like_DNA-bd_sf"/>
</dbReference>
<dbReference type="SUPFAM" id="SSF46785">
    <property type="entry name" value="Winged helix' DNA-binding domain"/>
    <property type="match status" value="1"/>
</dbReference>
<dbReference type="InterPro" id="IPR000524">
    <property type="entry name" value="Tscrpt_reg_HTH_GntR"/>
</dbReference>
<dbReference type="PANTHER" id="PTHR38445">
    <property type="entry name" value="HTH-TYPE TRANSCRIPTIONAL REPRESSOR YTRA"/>
    <property type="match status" value="1"/>
</dbReference>
<dbReference type="GO" id="GO:0003700">
    <property type="term" value="F:DNA-binding transcription factor activity"/>
    <property type="evidence" value="ECO:0007669"/>
    <property type="project" value="InterPro"/>
</dbReference>
<accession>A0A916QC27</accession>
<sequence length="130" mass="15081">MRIPIQISLEHPEPLYHQIKTQLRDLIMGGQLEPGMLLPSIRELAQDLSCSVITIRRVYQDLEAEGLLWTRQGTGTFVANIGEGHMEKHRREVVLSAIREAVDTARRHQYDDDEIREMFEDCLQQRKGED</sequence>
<dbReference type="PROSITE" id="PS50949">
    <property type="entry name" value="HTH_GNTR"/>
    <property type="match status" value="1"/>
</dbReference>
<keyword evidence="2" id="KW-0238">DNA-binding</keyword>
<protein>
    <submittedName>
        <fullName evidence="5">GntR family transcriptional regulator</fullName>
    </submittedName>
</protein>
<dbReference type="AlphaFoldDB" id="A0A916QC27"/>
<dbReference type="EMBL" id="BMAQ01000009">
    <property type="protein sequence ID" value="GFR37991.1"/>
    <property type="molecule type" value="Genomic_DNA"/>
</dbReference>